<keyword evidence="3" id="KW-0540">Nuclease</keyword>
<name>A0A838WTT2_9CORY</name>
<dbReference type="AlphaFoldDB" id="A0A838WTT2"/>
<dbReference type="CDD" id="cd00085">
    <property type="entry name" value="HNHc"/>
    <property type="match status" value="1"/>
</dbReference>
<keyword evidence="3" id="KW-0378">Hydrolase</keyword>
<organism evidence="3 4">
    <name type="scientific">Corynebacterium sanguinis</name>
    <dbReference type="NCBI Taxonomy" id="2594913"/>
    <lineage>
        <taxon>Bacteria</taxon>
        <taxon>Bacillati</taxon>
        <taxon>Actinomycetota</taxon>
        <taxon>Actinomycetes</taxon>
        <taxon>Mycobacteriales</taxon>
        <taxon>Corynebacteriaceae</taxon>
        <taxon>Corynebacterium</taxon>
    </lineage>
</organism>
<accession>A0A838WTT2</accession>
<keyword evidence="3" id="KW-0255">Endonuclease</keyword>
<comment type="caution">
    <text evidence="3">The sequence shown here is derived from an EMBL/GenBank/DDBJ whole genome shotgun (WGS) entry which is preliminary data.</text>
</comment>
<feature type="domain" description="HNH nuclease" evidence="2">
    <location>
        <begin position="255"/>
        <end position="307"/>
    </location>
</feature>
<evidence type="ECO:0000313" key="3">
    <source>
        <dbReference type="EMBL" id="MBA4504185.1"/>
    </source>
</evidence>
<dbReference type="InterPro" id="IPR002711">
    <property type="entry name" value="HNH"/>
</dbReference>
<evidence type="ECO:0000259" key="2">
    <source>
        <dbReference type="SMART" id="SM00507"/>
    </source>
</evidence>
<dbReference type="Pfam" id="PF01844">
    <property type="entry name" value="HNH"/>
    <property type="match status" value="1"/>
</dbReference>
<protein>
    <submittedName>
        <fullName evidence="3">HNH endonuclease</fullName>
    </submittedName>
</protein>
<feature type="region of interest" description="Disordered" evidence="1">
    <location>
        <begin position="409"/>
        <end position="435"/>
    </location>
</feature>
<proteinExistence type="predicted"/>
<dbReference type="GO" id="GO:0008270">
    <property type="term" value="F:zinc ion binding"/>
    <property type="evidence" value="ECO:0007669"/>
    <property type="project" value="InterPro"/>
</dbReference>
<dbReference type="EMBL" id="JACEOR010000085">
    <property type="protein sequence ID" value="MBA4504185.1"/>
    <property type="molecule type" value="Genomic_DNA"/>
</dbReference>
<dbReference type="GO" id="GO:0003676">
    <property type="term" value="F:nucleic acid binding"/>
    <property type="evidence" value="ECO:0007669"/>
    <property type="project" value="InterPro"/>
</dbReference>
<dbReference type="GO" id="GO:0004519">
    <property type="term" value="F:endonuclease activity"/>
    <property type="evidence" value="ECO:0007669"/>
    <property type="project" value="UniProtKB-KW"/>
</dbReference>
<gene>
    <name evidence="3" type="ORF">H0H28_02330</name>
</gene>
<dbReference type="InterPro" id="IPR003615">
    <property type="entry name" value="HNH_nuc"/>
</dbReference>
<evidence type="ECO:0000313" key="4">
    <source>
        <dbReference type="Proteomes" id="UP000580709"/>
    </source>
</evidence>
<keyword evidence="4" id="KW-1185">Reference proteome</keyword>
<dbReference type="SMART" id="SM00507">
    <property type="entry name" value="HNHc"/>
    <property type="match status" value="1"/>
</dbReference>
<dbReference type="Proteomes" id="UP000580709">
    <property type="component" value="Unassembled WGS sequence"/>
</dbReference>
<dbReference type="RefSeq" id="WP_136648828.1">
    <property type="nucleotide sequence ID" value="NZ_JACEOR010000085.1"/>
</dbReference>
<reference evidence="3 4" key="1">
    <citation type="submission" date="2020-07" db="EMBL/GenBank/DDBJ databases">
        <authorList>
            <person name="Khare M."/>
        </authorList>
    </citation>
    <scope>NUCLEOTIDE SEQUENCE [LARGE SCALE GENOMIC DNA]</scope>
    <source>
        <strain evidence="3 4">P8776</strain>
    </source>
</reference>
<dbReference type="Gene3D" id="1.10.30.50">
    <property type="match status" value="1"/>
</dbReference>
<evidence type="ECO:0000256" key="1">
    <source>
        <dbReference type="SAM" id="MobiDB-lite"/>
    </source>
</evidence>
<sequence>MIFSPYAKDHAGSLGNDYDIEVAELMSLTGRSKAFITSGIDGYSRLRDLPLLRSFHELHKLVDVPRLAAIDRTLCVLPPETDADTFALFDELLLEMFTPATRGRPLPSVWKLTRVLRHLVAEVDSSVNFNPVKRRRREKSQVPTARFMPIGDGTAGLSLTADTATIAGVDAFVGATARAHKLGFAETIIKLLTGQLAPEAHATIQVYSVAGQAFMPRYGWLADSVDALFGRSERTVADLDATADSRVDGYVPTPKMAAYIRARDGTCVFPGCHVPAERCQLDHRIPYGEGGRTTPPNLYCLCQRHHNMKTDRRAFYVPDPATGETLWLFSTGSWAIAEDTGILRPQVTPTQPRWKTNRDGLRAARARVARFHAACHVLCDRYEIDGDYDACAEAIADLEREFGLEFEFTPDPEDLSWIPPEPDEEEPPYPDPQAA</sequence>